<evidence type="ECO:0000259" key="4">
    <source>
        <dbReference type="PROSITE" id="PS50965"/>
    </source>
</evidence>
<dbReference type="RefSeq" id="WP_068754098.1">
    <property type="nucleotide sequence ID" value="NZ_KQ950180.1"/>
</dbReference>
<dbReference type="SMART" id="SM00220">
    <property type="entry name" value="S_TKc"/>
    <property type="match status" value="1"/>
</dbReference>
<dbReference type="STRING" id="665004.AC529_15640"/>
<dbReference type="GO" id="GO:0005524">
    <property type="term" value="F:ATP binding"/>
    <property type="evidence" value="ECO:0007669"/>
    <property type="project" value="UniProtKB-UniRule"/>
</dbReference>
<feature type="domain" description="Protein kinase" evidence="3">
    <location>
        <begin position="209"/>
        <end position="510"/>
    </location>
</feature>
<evidence type="ECO:0000259" key="3">
    <source>
        <dbReference type="PROSITE" id="PS50011"/>
    </source>
</evidence>
<keyword evidence="5" id="KW-0723">Serine/threonine-protein kinase</keyword>
<keyword evidence="5" id="KW-0808">Transferase</keyword>
<dbReference type="EMBL" id="LGEM01000108">
    <property type="protein sequence ID" value="KUP95790.1"/>
    <property type="molecule type" value="Genomic_DNA"/>
</dbReference>
<keyword evidence="5" id="KW-0418">Kinase</keyword>
<accession>A0A147KEV2</accession>
<dbReference type="SUPFAM" id="SSF56112">
    <property type="entry name" value="Protein kinase-like (PK-like)"/>
    <property type="match status" value="2"/>
</dbReference>
<dbReference type="Proteomes" id="UP000074382">
    <property type="component" value="Unassembled WGS sequence"/>
</dbReference>
<dbReference type="InterPro" id="IPR011528">
    <property type="entry name" value="NERD"/>
</dbReference>
<dbReference type="Pfam" id="PF00069">
    <property type="entry name" value="Pkinase"/>
    <property type="match status" value="2"/>
</dbReference>
<dbReference type="InterPro" id="IPR017441">
    <property type="entry name" value="Protein_kinase_ATP_BS"/>
</dbReference>
<evidence type="ECO:0000313" key="5">
    <source>
        <dbReference type="EMBL" id="KUP95790.1"/>
    </source>
</evidence>
<dbReference type="PANTHER" id="PTHR24347">
    <property type="entry name" value="SERINE/THREONINE-PROTEIN KINASE"/>
    <property type="match status" value="1"/>
</dbReference>
<dbReference type="PROSITE" id="PS50011">
    <property type="entry name" value="PROTEIN_KINASE_DOM"/>
    <property type="match status" value="2"/>
</dbReference>
<proteinExistence type="predicted"/>
<feature type="region of interest" description="Disordered" evidence="2">
    <location>
        <begin position="807"/>
        <end position="837"/>
    </location>
</feature>
<gene>
    <name evidence="5" type="ORF">AC529_15640</name>
</gene>
<dbReference type="PATRIC" id="fig|665004.4.peg.1217"/>
<dbReference type="InterPro" id="IPR011009">
    <property type="entry name" value="Kinase-like_dom_sf"/>
</dbReference>
<keyword evidence="6" id="KW-1185">Reference proteome</keyword>
<evidence type="ECO:0000256" key="2">
    <source>
        <dbReference type="SAM" id="MobiDB-lite"/>
    </source>
</evidence>
<feature type="domain" description="Protein kinase" evidence="3">
    <location>
        <begin position="539"/>
        <end position="801"/>
    </location>
</feature>
<sequence length="1476" mass="162604">MAAASRDPSRLKRIPKPAPPRVIRWFQERPSPYPHEQEALDHIRELMPPAEPFRAWATFCFTAGSGRVNECDLLILVPRGLFLLELKAHSGRLVNNGGTWNFHYADRVRTLRNPLHLTEMKARELKDRLVWAAKASGSHVVIPRVEAAVFLSARDLRSELDEQQRINVYGRNDRDTGLPRIWDDLLALPPKSSSETARRELFRFAQLLPDLMKKIGVSASTAHLRFDDDWELSKSPIDGGPTWEDRLAVRQHPIREEGRVRIYLVGDQADEKARRAVERAAEREYQVLQGINHRGIVQALQFRDHRGCPAILFRHRSSDLRLDSYLDTYGTSLSLADRLNLVRQLAEALRYAHDRSLYHRALAARSVYVSCRDDGSRPVLRVTDWQVAARDFDTTPLSPVGRSSLHSEHVADAAEVYLAPEFDQRYADPGDLDLFGLGAVAYLVLTGRPPAANRSELLQRLRVDGGLRPQTVADEVPDELNDLVFSVTRADVADRLTSVAAFLEKLDAFEQQRTAVEQSASAGVDPLEVLPGQQVADGWTVERVLGTGATSRVLLVRAEVVTPEGEMRSETRVLKVALDEGARAARLRDEAEALEKVGGGRVVRLIDGPRQMHGRTVLLLEYAGERSLGERLRSEGRLTYHELARFGDDLFVALDQLAGQGVRHRDIKPDNLGLFRRADRSWELKLFDFSLTKASDENLRAGTPGYVDPFLGADPRRSRYDDHAEWYAAAVTLHEMASGERPRWGDETANPAMRDDEVPTLAVELFDPALRPGLVEFFERALHRDAHRRFEDLRQMREAWRKVFATADATAPPSTPATVDASPSVSVEEARDRAAEAAELDTPLGAAGLSPAAESAAHQLGATTVGELLEIPPHLISRARGTGTLVRRELNRRHRQWRTRLGQRPEQPASAAAPHATADQAGEAGAGRRLGVEELAALVAPEPEERGRRPEAVRLLLGLPAADGSPSPLAPWCTQLEVAERLGVKQPTVSTYHRGAIERWAALPELREVCDELVEHVRAAGGVVVVEELAAELRMRRGTREGADDPWRVAALASAVVRAALDTELWEKNKDEENQPRLAVLRRGGRVFVAAESLPGTDDPVPADLADYAQRLGEVATRLVAADPLPDRSAVLRNLRQVPVPEGMAPLADTRLVALAAAVSGNARYSPRLELYPKDLGLVRALRISQAAAGVLPGHGVSAEELLARIRSRFPDLELGEPTRMEVQDALREAGFSLEYDPQSRRFLPPAVTLTGSGLSSLTTGRHTDVATDLAVVAAAAGRDPVALLAERLGESLRRGGFLALTLRGRQLPGVAELLAAAYPLTPVDLGAVFLGELRRIADERGQWEAVLRSDARFAASGELSRGLRSYVRAAWQRTEERLRERVAEAGPRTVLLLHNAGLTTRYADAGGHALLTGWQNAARRSGADPHGLWLLCPTDAPQAAPRLDGRIVEVLGDHERAVLREDFLSRLAENGSAAA</sequence>
<dbReference type="OrthoDB" id="3404503at2"/>
<comment type="caution">
    <text evidence="5">The sequence shown here is derived from an EMBL/GenBank/DDBJ whole genome shotgun (WGS) entry which is preliminary data.</text>
</comment>
<feature type="domain" description="NERD" evidence="4">
    <location>
        <begin position="31"/>
        <end position="148"/>
    </location>
</feature>
<keyword evidence="1" id="KW-0547">Nucleotide-binding</keyword>
<feature type="region of interest" description="Disordered" evidence="2">
    <location>
        <begin position="896"/>
        <end position="924"/>
    </location>
</feature>
<evidence type="ECO:0000256" key="1">
    <source>
        <dbReference type="PROSITE-ProRule" id="PRU10141"/>
    </source>
</evidence>
<evidence type="ECO:0000313" key="6">
    <source>
        <dbReference type="Proteomes" id="UP000074382"/>
    </source>
</evidence>
<organism evidence="5 6">
    <name type="scientific">Thermobifida cellulosilytica TB100</name>
    <dbReference type="NCBI Taxonomy" id="665004"/>
    <lineage>
        <taxon>Bacteria</taxon>
        <taxon>Bacillati</taxon>
        <taxon>Actinomycetota</taxon>
        <taxon>Actinomycetes</taxon>
        <taxon>Streptosporangiales</taxon>
        <taxon>Nocardiopsidaceae</taxon>
        <taxon>Thermobifida</taxon>
    </lineage>
</organism>
<dbReference type="PROSITE" id="PS50965">
    <property type="entry name" value="NERD"/>
    <property type="match status" value="1"/>
</dbReference>
<dbReference type="Gene3D" id="1.10.510.10">
    <property type="entry name" value="Transferase(Phosphotransferase) domain 1"/>
    <property type="match status" value="2"/>
</dbReference>
<reference evidence="6" key="1">
    <citation type="journal article" date="2017" name="Acta Aliment.">
        <title>Plant polysaccharide degrading enzyme system of Thermpbifida cellulosilytica TB100 revealed by de novo genome project data.</title>
        <authorList>
            <person name="Toth A."/>
            <person name="Baka E."/>
            <person name="Luzics S."/>
            <person name="Bata-Vidacs I."/>
            <person name="Nagy I."/>
            <person name="Balint B."/>
            <person name="Herceg R."/>
            <person name="Olasz F."/>
            <person name="Wilk T."/>
            <person name="Nagy T."/>
            <person name="Kriszt B."/>
            <person name="Nagy I."/>
            <person name="Kukolya J."/>
        </authorList>
    </citation>
    <scope>NUCLEOTIDE SEQUENCE [LARGE SCALE GENOMIC DNA]</scope>
    <source>
        <strain evidence="6">TB100</strain>
    </source>
</reference>
<keyword evidence="1" id="KW-0067">ATP-binding</keyword>
<dbReference type="InterPro" id="IPR000719">
    <property type="entry name" value="Prot_kinase_dom"/>
</dbReference>
<feature type="binding site" evidence="1">
    <location>
        <position position="575"/>
    </location>
    <ligand>
        <name>ATP</name>
        <dbReference type="ChEBI" id="CHEBI:30616"/>
    </ligand>
</feature>
<name>A0A147KEV2_THECS</name>
<dbReference type="GO" id="GO:0004674">
    <property type="term" value="F:protein serine/threonine kinase activity"/>
    <property type="evidence" value="ECO:0007669"/>
    <property type="project" value="UniProtKB-KW"/>
</dbReference>
<protein>
    <submittedName>
        <fullName evidence="5">Serine/threonine protein kinase</fullName>
    </submittedName>
</protein>
<dbReference type="Pfam" id="PF08378">
    <property type="entry name" value="NERD"/>
    <property type="match status" value="1"/>
</dbReference>
<dbReference type="PROSITE" id="PS00107">
    <property type="entry name" value="PROTEIN_KINASE_ATP"/>
    <property type="match status" value="1"/>
</dbReference>
<feature type="compositionally biased region" description="Low complexity" evidence="2">
    <location>
        <begin position="909"/>
        <end position="921"/>
    </location>
</feature>
<dbReference type="NCBIfam" id="NF033442">
    <property type="entry name" value="BREX_PglW"/>
    <property type="match status" value="1"/>
</dbReference>
<dbReference type="InterPro" id="IPR049832">
    <property type="entry name" value="BREX_PglW"/>
</dbReference>
<feature type="compositionally biased region" description="Low complexity" evidence="2">
    <location>
        <begin position="807"/>
        <end position="824"/>
    </location>
</feature>